<accession>A0AAY5KQA1</accession>
<dbReference type="Ensembl" id="ENSELUT00000100347.1">
    <property type="protein sequence ID" value="ENSELUP00000088652.1"/>
    <property type="gene ID" value="ENSELUG00000037463.1"/>
</dbReference>
<evidence type="ECO:0000313" key="2">
    <source>
        <dbReference type="Proteomes" id="UP000265140"/>
    </source>
</evidence>
<dbReference type="AlphaFoldDB" id="A0AAY5KQA1"/>
<reference evidence="1" key="3">
    <citation type="submission" date="2025-09" db="UniProtKB">
        <authorList>
            <consortium name="Ensembl"/>
        </authorList>
    </citation>
    <scope>IDENTIFICATION</scope>
</reference>
<protein>
    <recommendedName>
        <fullName evidence="3">Type-4 ice-structuring protein LS-12-like</fullName>
    </recommendedName>
</protein>
<organism evidence="1 2">
    <name type="scientific">Esox lucius</name>
    <name type="common">Northern pike</name>
    <dbReference type="NCBI Taxonomy" id="8010"/>
    <lineage>
        <taxon>Eukaryota</taxon>
        <taxon>Metazoa</taxon>
        <taxon>Chordata</taxon>
        <taxon>Craniata</taxon>
        <taxon>Vertebrata</taxon>
        <taxon>Euteleostomi</taxon>
        <taxon>Actinopterygii</taxon>
        <taxon>Neopterygii</taxon>
        <taxon>Teleostei</taxon>
        <taxon>Protacanthopterygii</taxon>
        <taxon>Esociformes</taxon>
        <taxon>Esocidae</taxon>
        <taxon>Esox</taxon>
    </lineage>
</organism>
<evidence type="ECO:0000313" key="1">
    <source>
        <dbReference type="Ensembl" id="ENSELUP00000088652.1"/>
    </source>
</evidence>
<sequence length="146" mass="16311">MWGPHCHHEVKLILPVSSLLKCPNSETMKVFLATIVVVLALAHGSQAQSTQVEELTKYFQDLSAMVTSTTEQLVQKMQAETFMEDGKAQLQQIQEKLAPLAENIQAQLNPLADNVQAQLKPLVDNVQAQMEELFRKVLDQTKAITQ</sequence>
<reference evidence="1 2" key="1">
    <citation type="submission" date="2020-02" db="EMBL/GenBank/DDBJ databases">
        <title>Esox lucius (northern pike) genome, fEsoLuc1, primary haplotype.</title>
        <authorList>
            <person name="Myers G."/>
            <person name="Karagic N."/>
            <person name="Meyer A."/>
            <person name="Pippel M."/>
            <person name="Reichard M."/>
            <person name="Winkler S."/>
            <person name="Tracey A."/>
            <person name="Sims Y."/>
            <person name="Howe K."/>
            <person name="Rhie A."/>
            <person name="Formenti G."/>
            <person name="Durbin R."/>
            <person name="Fedrigo O."/>
            <person name="Jarvis E.D."/>
        </authorList>
    </citation>
    <scope>NUCLEOTIDE SEQUENCE [LARGE SCALE GENOMIC DNA]</scope>
</reference>
<dbReference type="Gene3D" id="1.20.120.20">
    <property type="entry name" value="Apolipoprotein"/>
    <property type="match status" value="1"/>
</dbReference>
<proteinExistence type="predicted"/>
<dbReference type="SUPFAM" id="SSF58113">
    <property type="entry name" value="Apolipoprotein A-I"/>
    <property type="match status" value="1"/>
</dbReference>
<dbReference type="Proteomes" id="UP000265140">
    <property type="component" value="Chromosome 10"/>
</dbReference>
<name>A0AAY5KQA1_ESOLU</name>
<evidence type="ECO:0008006" key="3">
    <source>
        <dbReference type="Google" id="ProtNLM"/>
    </source>
</evidence>
<dbReference type="GeneTree" id="ENSGT00760000119652"/>
<reference evidence="1" key="2">
    <citation type="submission" date="2025-08" db="UniProtKB">
        <authorList>
            <consortium name="Ensembl"/>
        </authorList>
    </citation>
    <scope>IDENTIFICATION</scope>
</reference>
<keyword evidence="2" id="KW-1185">Reference proteome</keyword>